<dbReference type="EMBL" id="CAJNOV010002811">
    <property type="protein sequence ID" value="CAF1117027.1"/>
    <property type="molecule type" value="Genomic_DNA"/>
</dbReference>
<dbReference type="Proteomes" id="UP000663834">
    <property type="component" value="Unassembled WGS sequence"/>
</dbReference>
<dbReference type="EMBL" id="CAJNRE010022052">
    <property type="protein sequence ID" value="CAF2268049.1"/>
    <property type="molecule type" value="Genomic_DNA"/>
</dbReference>
<dbReference type="OrthoDB" id="10335508at2759"/>
<dbReference type="EMBL" id="CAJNOW010000139">
    <property type="protein sequence ID" value="CAF1249590.1"/>
    <property type="molecule type" value="Genomic_DNA"/>
</dbReference>
<dbReference type="Proteomes" id="UP000676336">
    <property type="component" value="Unassembled WGS sequence"/>
</dbReference>
<gene>
    <name evidence="4" type="ORF">BYL167_LOCUS4873</name>
    <name evidence="1" type="ORF">CJN711_LOCUS7890</name>
    <name evidence="5" type="ORF">GIL414_LOCUS5270</name>
    <name evidence="2" type="ORF">KQP761_LOCUS2215</name>
    <name evidence="3" type="ORF">MBJ925_LOCUS39276</name>
    <name evidence="6" type="ORF">SMN809_LOCUS39767</name>
</gene>
<evidence type="ECO:0000313" key="1">
    <source>
        <dbReference type="EMBL" id="CAF1117027.1"/>
    </source>
</evidence>
<evidence type="ECO:0000313" key="6">
    <source>
        <dbReference type="EMBL" id="CAF4618122.1"/>
    </source>
</evidence>
<proteinExistence type="predicted"/>
<dbReference type="EMBL" id="CAJOBJ010001369">
    <property type="protein sequence ID" value="CAF3875672.1"/>
    <property type="molecule type" value="Genomic_DNA"/>
</dbReference>
<sequence>MKYRNFRNISSTLTARHQYYIASQMYTCDNTSRSSFLYSDHKIKKIEELHSSAAKQHHLLNPQQTLFETGQITLFGIPYAVGDAVLINDCVFSTDPVFGKILIIIVQNKIILLRLQLLQIIVFN</sequence>
<organism evidence="1 7">
    <name type="scientific">Rotaria magnacalcarata</name>
    <dbReference type="NCBI Taxonomy" id="392030"/>
    <lineage>
        <taxon>Eukaryota</taxon>
        <taxon>Metazoa</taxon>
        <taxon>Spiralia</taxon>
        <taxon>Gnathifera</taxon>
        <taxon>Rotifera</taxon>
        <taxon>Eurotatoria</taxon>
        <taxon>Bdelloidea</taxon>
        <taxon>Philodinida</taxon>
        <taxon>Philodinidae</taxon>
        <taxon>Rotaria</taxon>
    </lineage>
</organism>
<protein>
    <submittedName>
        <fullName evidence="1">Uncharacterized protein</fullName>
    </submittedName>
</protein>
<dbReference type="Proteomes" id="UP000681720">
    <property type="component" value="Unassembled WGS sequence"/>
</dbReference>
<evidence type="ECO:0000313" key="5">
    <source>
        <dbReference type="EMBL" id="CAF3875672.1"/>
    </source>
</evidence>
<evidence type="ECO:0000313" key="4">
    <source>
        <dbReference type="EMBL" id="CAF3833953.1"/>
    </source>
</evidence>
<evidence type="ECO:0000313" key="3">
    <source>
        <dbReference type="EMBL" id="CAF2268049.1"/>
    </source>
</evidence>
<dbReference type="Proteomes" id="UP000663824">
    <property type="component" value="Unassembled WGS sequence"/>
</dbReference>
<dbReference type="Proteomes" id="UP000681967">
    <property type="component" value="Unassembled WGS sequence"/>
</dbReference>
<dbReference type="EMBL" id="CAJOBH010001069">
    <property type="protein sequence ID" value="CAF3833953.1"/>
    <property type="molecule type" value="Genomic_DNA"/>
</dbReference>
<accession>A0A814QBP1</accession>
<name>A0A814QBP1_9BILA</name>
<dbReference type="Proteomes" id="UP000663855">
    <property type="component" value="Unassembled WGS sequence"/>
</dbReference>
<reference evidence="1" key="1">
    <citation type="submission" date="2021-02" db="EMBL/GenBank/DDBJ databases">
        <authorList>
            <person name="Nowell W R."/>
        </authorList>
    </citation>
    <scope>NUCLEOTIDE SEQUENCE</scope>
</reference>
<comment type="caution">
    <text evidence="1">The sequence shown here is derived from an EMBL/GenBank/DDBJ whole genome shotgun (WGS) entry which is preliminary data.</text>
</comment>
<dbReference type="EMBL" id="CAJOBI010107581">
    <property type="protein sequence ID" value="CAF4618122.1"/>
    <property type="molecule type" value="Genomic_DNA"/>
</dbReference>
<dbReference type="AlphaFoldDB" id="A0A814QBP1"/>
<evidence type="ECO:0000313" key="7">
    <source>
        <dbReference type="Proteomes" id="UP000663855"/>
    </source>
</evidence>
<evidence type="ECO:0000313" key="2">
    <source>
        <dbReference type="EMBL" id="CAF1249590.1"/>
    </source>
</evidence>